<protein>
    <recommendedName>
        <fullName evidence="2">Lipoprotein</fullName>
    </recommendedName>
</protein>
<gene>
    <name evidence="1" type="ORF">GALL_185150</name>
</gene>
<accession>A0A1J5RUS0</accession>
<comment type="caution">
    <text evidence="1">The sequence shown here is derived from an EMBL/GenBank/DDBJ whole genome shotgun (WGS) entry which is preliminary data.</text>
</comment>
<name>A0A1J5RUS0_9ZZZZ</name>
<proteinExistence type="predicted"/>
<dbReference type="AlphaFoldDB" id="A0A1J5RUS0"/>
<dbReference type="EMBL" id="MLJW01000106">
    <property type="protein sequence ID" value="OIQ99418.1"/>
    <property type="molecule type" value="Genomic_DNA"/>
</dbReference>
<sequence>MKTFLAKLLRSALPFVALFLAACGGGGGYSGGSGIPTATYTVGGNVSGMANGAQVTLDNNGANPLTVSNGAFTFTTPVAYNGSYAVTVGAQPTGQTCNVVNGAGTVGTANVTNVQVNCGALFAVYVANLGGGVSAYTKWPARRSLREQIRPPSQSTPVGSSPM</sequence>
<evidence type="ECO:0008006" key="2">
    <source>
        <dbReference type="Google" id="ProtNLM"/>
    </source>
</evidence>
<organism evidence="1">
    <name type="scientific">mine drainage metagenome</name>
    <dbReference type="NCBI Taxonomy" id="410659"/>
    <lineage>
        <taxon>unclassified sequences</taxon>
        <taxon>metagenomes</taxon>
        <taxon>ecological metagenomes</taxon>
    </lineage>
</organism>
<dbReference type="PROSITE" id="PS51257">
    <property type="entry name" value="PROKAR_LIPOPROTEIN"/>
    <property type="match status" value="1"/>
</dbReference>
<evidence type="ECO:0000313" key="1">
    <source>
        <dbReference type="EMBL" id="OIQ99418.1"/>
    </source>
</evidence>
<reference evidence="1" key="1">
    <citation type="submission" date="2016-10" db="EMBL/GenBank/DDBJ databases">
        <title>Sequence of Gallionella enrichment culture.</title>
        <authorList>
            <person name="Poehlein A."/>
            <person name="Muehling M."/>
            <person name="Daniel R."/>
        </authorList>
    </citation>
    <scope>NUCLEOTIDE SEQUENCE</scope>
</reference>